<evidence type="ECO:0000313" key="1">
    <source>
        <dbReference type="EMBL" id="KAG2878310.1"/>
    </source>
</evidence>
<dbReference type="Proteomes" id="UP000736787">
    <property type="component" value="Unassembled WGS sequence"/>
</dbReference>
<reference evidence="1" key="1">
    <citation type="submission" date="2018-10" db="EMBL/GenBank/DDBJ databases">
        <title>Effector identification in a new, highly contiguous assembly of the strawberry crown rot pathogen Phytophthora cactorum.</title>
        <authorList>
            <person name="Armitage A.D."/>
            <person name="Nellist C.F."/>
            <person name="Bates H."/>
            <person name="Vickerstaff R.J."/>
            <person name="Harrison R.J."/>
        </authorList>
    </citation>
    <scope>NUCLEOTIDE SEQUENCE</scope>
    <source>
        <strain evidence="1">4040</strain>
    </source>
</reference>
<dbReference type="EMBL" id="RCMK01002816">
    <property type="protein sequence ID" value="KAG2878310.1"/>
    <property type="molecule type" value="Genomic_DNA"/>
</dbReference>
<name>A0A8T1ABU9_9STRA</name>
<accession>A0A8T1ABU9</accession>
<comment type="caution">
    <text evidence="1">The sequence shown here is derived from an EMBL/GenBank/DDBJ whole genome shotgun (WGS) entry which is preliminary data.</text>
</comment>
<protein>
    <submittedName>
        <fullName evidence="1">Uncharacterized protein</fullName>
    </submittedName>
</protein>
<organism evidence="1 2">
    <name type="scientific">Phytophthora cactorum</name>
    <dbReference type="NCBI Taxonomy" id="29920"/>
    <lineage>
        <taxon>Eukaryota</taxon>
        <taxon>Sar</taxon>
        <taxon>Stramenopiles</taxon>
        <taxon>Oomycota</taxon>
        <taxon>Peronosporomycetes</taxon>
        <taxon>Peronosporales</taxon>
        <taxon>Peronosporaceae</taxon>
        <taxon>Phytophthora</taxon>
    </lineage>
</organism>
<proteinExistence type="predicted"/>
<dbReference type="AlphaFoldDB" id="A0A8T1ABU9"/>
<gene>
    <name evidence="1" type="ORF">PC117_g26948</name>
</gene>
<evidence type="ECO:0000313" key="2">
    <source>
        <dbReference type="Proteomes" id="UP000736787"/>
    </source>
</evidence>
<sequence length="81" mass="8485">MHLTFKSRRVQISDGKHWCWREPGAGASVGGPTSTAAIKGYSHNHGITSQNSGTTATADGGYEPSRSLISILLSMSSPPVS</sequence>